<dbReference type="GO" id="GO:0009002">
    <property type="term" value="F:serine-type D-Ala-D-Ala carboxypeptidase activity"/>
    <property type="evidence" value="ECO:0007669"/>
    <property type="project" value="UniProtKB-EC"/>
</dbReference>
<evidence type="ECO:0000256" key="10">
    <source>
        <dbReference type="SAM" id="Phobius"/>
    </source>
</evidence>
<gene>
    <name evidence="12" type="ORF">L1785_06250</name>
</gene>
<keyword evidence="10" id="KW-1133">Transmembrane helix</keyword>
<sequence length="850" mass="90292">MANFSVPSLWPTVPRRRTRFWNYPRPYRTGWRAWVPSWRVVVGTMLTGISLAVGLIYAGYTSYAIPEEGQDVGSQTTTVYYADGTTVMGEFAALDRVIVDPAQMPNWDLLTGALVASEDQTYWENSGIDLWGIGRAALNNAMGKPQQGGSTITQQYVEQYYGSGKTYKDKLREVFLAYKVTQAQEKDVIIERYLNVIYFGRKAYGIQAGAQAYFGVNAADLDYNQVAFLIGTIPGPNRWDGTRDPEWNQNWVKGRWERSIDFMAEAGVITPEQKAAAVFPVPVVEQQGNAKAGTAGYLLDMVKSELADPERANISEADLMTQGYKIITTIDPAYMAAAEAAMALPADASPILRASLTSIDPATGAIKALYGGPDYLTYPTNAATYDTAQAGSTFKPFTLLAGLESGVSIRQQFDGNNGLLIEGYANKDGEEDRGVTNFGNASFGQVDLIKATQDSINTAYVQLNKQIGPELTSAMATRLGIPETYDGSTPVVEGNLANVLGSASVHNLDLAHAYATIAAQGVEHEPYIVQKVTTLKDDPKYDAEIIQNQAVRADLAAAATYAMTQVVEKGSGTPAKALGRPAAGKTGTSTSNQSAWFAGYVPQLTTVVGLYQFNNDPALGPVGYQQITSFGKWKTQGREITGGSWPVEAWTAYMTTVMNGQEVQQFPEYKVPKASPSPSPSPTITGVVVPGNLVGMDLQEASKALADLGLQVASEPTPSTQQKGTVIEVAFAGQTVPAGSTIALKVSTGNPPESEQTSVPRVVGESQNQVQRKLDAAGLQPANGGTEPSDTVPIGMAIRTDPPEGTTVARGTTVTVYYSSGPSIVGAPTPTPTPTPTGGFGGGGGGGGNG</sequence>
<keyword evidence="6" id="KW-0511">Multifunctional enzyme</keyword>
<keyword evidence="13" id="KW-1185">Reference proteome</keyword>
<dbReference type="CDD" id="cd06577">
    <property type="entry name" value="PASTA_pknB"/>
    <property type="match status" value="2"/>
</dbReference>
<evidence type="ECO:0000256" key="4">
    <source>
        <dbReference type="ARBA" id="ARBA00022679"/>
    </source>
</evidence>
<protein>
    <submittedName>
        <fullName evidence="12">Transglycosylase domain-containing protein</fullName>
    </submittedName>
</protein>
<evidence type="ECO:0000256" key="7">
    <source>
        <dbReference type="ARBA" id="ARBA00034000"/>
    </source>
</evidence>
<keyword evidence="5" id="KW-0378">Hydrolase</keyword>
<dbReference type="InterPro" id="IPR005543">
    <property type="entry name" value="PASTA_dom"/>
</dbReference>
<name>A0AA41U8K3_9MICO</name>
<evidence type="ECO:0000256" key="1">
    <source>
        <dbReference type="ARBA" id="ARBA00022645"/>
    </source>
</evidence>
<dbReference type="GO" id="GO:0009252">
    <property type="term" value="P:peptidoglycan biosynthetic process"/>
    <property type="evidence" value="ECO:0007669"/>
    <property type="project" value="TreeGrafter"/>
</dbReference>
<dbReference type="PROSITE" id="PS51178">
    <property type="entry name" value="PASTA"/>
    <property type="match status" value="2"/>
</dbReference>
<dbReference type="Pfam" id="PF00905">
    <property type="entry name" value="Transpeptidase"/>
    <property type="match status" value="1"/>
</dbReference>
<dbReference type="Pfam" id="PF00912">
    <property type="entry name" value="Transgly"/>
    <property type="match status" value="1"/>
</dbReference>
<keyword evidence="1" id="KW-0121">Carboxypeptidase</keyword>
<dbReference type="GO" id="GO:0008955">
    <property type="term" value="F:peptidoglycan glycosyltransferase activity"/>
    <property type="evidence" value="ECO:0007669"/>
    <property type="project" value="UniProtKB-EC"/>
</dbReference>
<dbReference type="Gene3D" id="1.10.3810.10">
    <property type="entry name" value="Biosynthetic peptidoglycan transglycosylase-like"/>
    <property type="match status" value="1"/>
</dbReference>
<keyword evidence="2" id="KW-0645">Protease</keyword>
<dbReference type="SUPFAM" id="SSF53955">
    <property type="entry name" value="Lysozyme-like"/>
    <property type="match status" value="1"/>
</dbReference>
<dbReference type="SMART" id="SM00740">
    <property type="entry name" value="PASTA"/>
    <property type="match status" value="2"/>
</dbReference>
<dbReference type="Gene3D" id="3.30.10.20">
    <property type="match status" value="2"/>
</dbReference>
<dbReference type="GO" id="GO:0030288">
    <property type="term" value="C:outer membrane-bounded periplasmic space"/>
    <property type="evidence" value="ECO:0007669"/>
    <property type="project" value="TreeGrafter"/>
</dbReference>
<keyword evidence="4" id="KW-0808">Transferase</keyword>
<evidence type="ECO:0000313" key="13">
    <source>
        <dbReference type="Proteomes" id="UP001165405"/>
    </source>
</evidence>
<keyword evidence="3" id="KW-0328">Glycosyltransferase</keyword>
<evidence type="ECO:0000313" key="12">
    <source>
        <dbReference type="EMBL" id="MCF4120572.1"/>
    </source>
</evidence>
<feature type="domain" description="PASTA" evidence="11">
    <location>
        <begin position="686"/>
        <end position="748"/>
    </location>
</feature>
<evidence type="ECO:0000256" key="5">
    <source>
        <dbReference type="ARBA" id="ARBA00022801"/>
    </source>
</evidence>
<dbReference type="InterPro" id="IPR050396">
    <property type="entry name" value="Glycosyltr_51/Transpeptidase"/>
</dbReference>
<dbReference type="InterPro" id="IPR023346">
    <property type="entry name" value="Lysozyme-like_dom_sf"/>
</dbReference>
<feature type="transmembrane region" description="Helical" evidence="10">
    <location>
        <begin position="38"/>
        <end position="60"/>
    </location>
</feature>
<feature type="compositionally biased region" description="Polar residues" evidence="9">
    <location>
        <begin position="747"/>
        <end position="769"/>
    </location>
</feature>
<dbReference type="GO" id="GO:0008658">
    <property type="term" value="F:penicillin binding"/>
    <property type="evidence" value="ECO:0007669"/>
    <property type="project" value="InterPro"/>
</dbReference>
<dbReference type="EMBL" id="JAKGSG010000022">
    <property type="protein sequence ID" value="MCF4120572.1"/>
    <property type="molecule type" value="Genomic_DNA"/>
</dbReference>
<dbReference type="PANTHER" id="PTHR32282">
    <property type="entry name" value="BINDING PROTEIN TRANSPEPTIDASE, PUTATIVE-RELATED"/>
    <property type="match status" value="1"/>
</dbReference>
<comment type="catalytic activity">
    <reaction evidence="7">
        <text>Preferential cleavage: (Ac)2-L-Lys-D-Ala-|-D-Ala. Also transpeptidation of peptidyl-alanyl moieties that are N-acyl substituents of D-alanine.</text>
        <dbReference type="EC" id="3.4.16.4"/>
    </reaction>
</comment>
<dbReference type="GO" id="GO:0006508">
    <property type="term" value="P:proteolysis"/>
    <property type="evidence" value="ECO:0007669"/>
    <property type="project" value="UniProtKB-KW"/>
</dbReference>
<evidence type="ECO:0000259" key="11">
    <source>
        <dbReference type="PROSITE" id="PS51178"/>
    </source>
</evidence>
<dbReference type="Proteomes" id="UP001165405">
    <property type="component" value="Unassembled WGS sequence"/>
</dbReference>
<organism evidence="12 13">
    <name type="scientific">Antribacter soli</name>
    <dbReference type="NCBI Taxonomy" id="2910976"/>
    <lineage>
        <taxon>Bacteria</taxon>
        <taxon>Bacillati</taxon>
        <taxon>Actinomycetota</taxon>
        <taxon>Actinomycetes</taxon>
        <taxon>Micrococcales</taxon>
        <taxon>Promicromonosporaceae</taxon>
        <taxon>Antribacter</taxon>
    </lineage>
</organism>
<evidence type="ECO:0000256" key="2">
    <source>
        <dbReference type="ARBA" id="ARBA00022670"/>
    </source>
</evidence>
<evidence type="ECO:0000256" key="8">
    <source>
        <dbReference type="ARBA" id="ARBA00049902"/>
    </source>
</evidence>
<comment type="catalytic activity">
    <reaction evidence="8">
        <text>[GlcNAc-(1-&gt;4)-Mur2Ac(oyl-L-Ala-gamma-D-Glu-L-Lys-D-Ala-D-Ala)](n)-di-trans,octa-cis-undecaprenyl diphosphate + beta-D-GlcNAc-(1-&gt;4)-Mur2Ac(oyl-L-Ala-gamma-D-Glu-L-Lys-D-Ala-D-Ala)-di-trans,octa-cis-undecaprenyl diphosphate = [GlcNAc-(1-&gt;4)-Mur2Ac(oyl-L-Ala-gamma-D-Glu-L-Lys-D-Ala-D-Ala)](n+1)-di-trans,octa-cis-undecaprenyl diphosphate + di-trans,octa-cis-undecaprenyl diphosphate + H(+)</text>
        <dbReference type="Rhea" id="RHEA:23708"/>
        <dbReference type="Rhea" id="RHEA-COMP:9602"/>
        <dbReference type="Rhea" id="RHEA-COMP:9603"/>
        <dbReference type="ChEBI" id="CHEBI:15378"/>
        <dbReference type="ChEBI" id="CHEBI:58405"/>
        <dbReference type="ChEBI" id="CHEBI:60033"/>
        <dbReference type="ChEBI" id="CHEBI:78435"/>
        <dbReference type="EC" id="2.4.99.28"/>
    </reaction>
</comment>
<dbReference type="SUPFAM" id="SSF56601">
    <property type="entry name" value="beta-lactamase/transpeptidase-like"/>
    <property type="match status" value="1"/>
</dbReference>
<dbReference type="RefSeq" id="WP_236088345.1">
    <property type="nucleotide sequence ID" value="NZ_JAKGSG010000022.1"/>
</dbReference>
<accession>A0AA41U8K3</accession>
<comment type="caution">
    <text evidence="12">The sequence shown here is derived from an EMBL/GenBank/DDBJ whole genome shotgun (WGS) entry which is preliminary data.</text>
</comment>
<feature type="compositionally biased region" description="Gly residues" evidence="9">
    <location>
        <begin position="838"/>
        <end position="850"/>
    </location>
</feature>
<dbReference type="AlphaFoldDB" id="A0AA41U8K3"/>
<dbReference type="Pfam" id="PF03793">
    <property type="entry name" value="PASTA"/>
    <property type="match status" value="2"/>
</dbReference>
<reference evidence="12" key="1">
    <citation type="submission" date="2022-01" db="EMBL/GenBank/DDBJ databases">
        <title>Antribacter sp. nov., isolated from Guizhou of China.</title>
        <authorList>
            <person name="Chengliang C."/>
            <person name="Ya Z."/>
        </authorList>
    </citation>
    <scope>NUCLEOTIDE SEQUENCE</scope>
    <source>
        <strain evidence="12">KLBMP 9083</strain>
    </source>
</reference>
<keyword evidence="10" id="KW-0472">Membrane</keyword>
<keyword evidence="10" id="KW-0812">Transmembrane</keyword>
<dbReference type="InterPro" id="IPR036950">
    <property type="entry name" value="PBP_transglycosylase"/>
</dbReference>
<feature type="region of interest" description="Disordered" evidence="9">
    <location>
        <begin position="822"/>
        <end position="850"/>
    </location>
</feature>
<evidence type="ECO:0000256" key="6">
    <source>
        <dbReference type="ARBA" id="ARBA00023268"/>
    </source>
</evidence>
<proteinExistence type="predicted"/>
<feature type="domain" description="PASTA" evidence="11">
    <location>
        <begin position="753"/>
        <end position="820"/>
    </location>
</feature>
<dbReference type="Gene3D" id="3.40.710.10">
    <property type="entry name" value="DD-peptidase/beta-lactamase superfamily"/>
    <property type="match status" value="1"/>
</dbReference>
<dbReference type="InterPro" id="IPR001264">
    <property type="entry name" value="Glyco_trans_51"/>
</dbReference>
<evidence type="ECO:0000256" key="9">
    <source>
        <dbReference type="SAM" id="MobiDB-lite"/>
    </source>
</evidence>
<dbReference type="PANTHER" id="PTHR32282:SF34">
    <property type="entry name" value="PENICILLIN-BINDING PROTEIN 1A"/>
    <property type="match status" value="1"/>
</dbReference>
<evidence type="ECO:0000256" key="3">
    <source>
        <dbReference type="ARBA" id="ARBA00022676"/>
    </source>
</evidence>
<feature type="region of interest" description="Disordered" evidence="9">
    <location>
        <begin position="746"/>
        <end position="769"/>
    </location>
</feature>
<dbReference type="InterPro" id="IPR012338">
    <property type="entry name" value="Beta-lactam/transpept-like"/>
</dbReference>
<dbReference type="InterPro" id="IPR001460">
    <property type="entry name" value="PCN-bd_Tpept"/>
</dbReference>